<reference evidence="2" key="1">
    <citation type="submission" date="2021-01" db="EMBL/GenBank/DDBJ databases">
        <authorList>
            <person name="Kang Y."/>
        </authorList>
    </citation>
    <scope>NUCLEOTIDE SEQUENCE</scope>
    <source>
        <strain evidence="2">YC899</strain>
    </source>
</reference>
<accession>A0A8B0RK06</accession>
<organism evidence="2">
    <name type="scientific">Anphevirus sp</name>
    <dbReference type="NCBI Taxonomy" id="2809151"/>
    <lineage>
        <taxon>Viruses</taxon>
        <taxon>Riboviria</taxon>
        <taxon>Orthornavirae</taxon>
        <taxon>Negarnaviricota</taxon>
        <taxon>Haploviricotina</taxon>
        <taxon>Monjiviricetes</taxon>
        <taxon>Mononegavirales</taxon>
        <taxon>Xinmoviridae</taxon>
        <taxon>Anphevirus</taxon>
    </lineage>
</organism>
<proteinExistence type="predicted"/>
<evidence type="ECO:0000313" key="2">
    <source>
        <dbReference type="EMBL" id="QTW97827.1"/>
    </source>
</evidence>
<feature type="compositionally biased region" description="Polar residues" evidence="1">
    <location>
        <begin position="209"/>
        <end position="221"/>
    </location>
</feature>
<protein>
    <submittedName>
        <fullName evidence="2">Uncharacterized protein</fullName>
    </submittedName>
</protein>
<name>A0A8B0RK06_9MONO</name>
<sequence>MDKMDNTGCDDKDAGKARGTIVKGGIPNSKPTLIVITITPEDLEKYFPLRSGVFSTMNKAERCKLVALIYIVGNKCRLTSSQFRIFTGDGIYKKSDVLIEMYDAPPDLIKLTEEVILTGSMDELFSDYCKKKVLVQICPSLGIVNTQWEESAHSFLSKRGNPVITTFEPEFAPNEYLPDPGDDDDVDPDTRAAFVKAHRLELGLETSLAEKNNSVNDQGQGEPSHHQQQPSDSSSKDKKNKQSDEKIKSQQNYIDKPPSAVELLKLRIIDMAHDAKRGTALHYLNIGVMADELFRRGVAHDSCDVFVEEQVNHLLIEGLHESGNFEATHSLGRGDLTGAEIVDRVCTRLQTKDEISSKLESILSITKHTSNFLMSNQPYKFGDMAISTTYVPQAEGNDKEEGKKAVSFSDGTKKSDQEQPSKQGKTVMWSAFKKRSN</sequence>
<feature type="region of interest" description="Disordered" evidence="1">
    <location>
        <begin position="393"/>
        <end position="437"/>
    </location>
</feature>
<feature type="compositionally biased region" description="Basic and acidic residues" evidence="1">
    <location>
        <begin position="234"/>
        <end position="248"/>
    </location>
</feature>
<evidence type="ECO:0000256" key="1">
    <source>
        <dbReference type="SAM" id="MobiDB-lite"/>
    </source>
</evidence>
<dbReference type="EMBL" id="MW452303">
    <property type="protein sequence ID" value="QTW97827.1"/>
    <property type="molecule type" value="Viral_cRNA"/>
</dbReference>
<feature type="region of interest" description="Disordered" evidence="1">
    <location>
        <begin position="206"/>
        <end position="254"/>
    </location>
</feature>